<dbReference type="SUPFAM" id="SSF52402">
    <property type="entry name" value="Adenine nucleotide alpha hydrolases-like"/>
    <property type="match status" value="1"/>
</dbReference>
<keyword evidence="4" id="KW-1185">Reference proteome</keyword>
<dbReference type="AlphaFoldDB" id="A0A6B8RKP2"/>
<organism evidence="3 4">
    <name type="scientific">Paenibacillus psychroresistens</name>
    <dbReference type="NCBI Taxonomy" id="1778678"/>
    <lineage>
        <taxon>Bacteria</taxon>
        <taxon>Bacillati</taxon>
        <taxon>Bacillota</taxon>
        <taxon>Bacilli</taxon>
        <taxon>Bacillales</taxon>
        <taxon>Paenibacillaceae</taxon>
        <taxon>Paenibacillus</taxon>
    </lineage>
</organism>
<dbReference type="CDD" id="cd00293">
    <property type="entry name" value="USP-like"/>
    <property type="match status" value="1"/>
</dbReference>
<dbReference type="InterPro" id="IPR006015">
    <property type="entry name" value="Universal_stress_UspA"/>
</dbReference>
<evidence type="ECO:0000259" key="2">
    <source>
        <dbReference type="Pfam" id="PF00582"/>
    </source>
</evidence>
<dbReference type="PANTHER" id="PTHR31964">
    <property type="entry name" value="ADENINE NUCLEOTIDE ALPHA HYDROLASES-LIKE SUPERFAMILY PROTEIN"/>
    <property type="match status" value="1"/>
</dbReference>
<evidence type="ECO:0000313" key="3">
    <source>
        <dbReference type="EMBL" id="QGQ96324.1"/>
    </source>
</evidence>
<accession>A0A6B8RKP2</accession>
<sequence>MNSRVLYPQYGGASMIYSKILVAYDGSLESEEAMKHAILLCEYFPGATLLVLHTFMLPTFMLGEAMIASSAEANAEAYAHAEAIVDNARVLIASTPNASVELILGKAGETIVAQSKDRFFDLIVIGSRGIGGMRELMLGSVSHYVVQHALIPVLVVK</sequence>
<dbReference type="PRINTS" id="PR01438">
    <property type="entry name" value="UNVRSLSTRESS"/>
</dbReference>
<dbReference type="Pfam" id="PF00582">
    <property type="entry name" value="Usp"/>
    <property type="match status" value="1"/>
</dbReference>
<dbReference type="EMBL" id="CP034235">
    <property type="protein sequence ID" value="QGQ96324.1"/>
    <property type="molecule type" value="Genomic_DNA"/>
</dbReference>
<dbReference type="InterPro" id="IPR014729">
    <property type="entry name" value="Rossmann-like_a/b/a_fold"/>
</dbReference>
<dbReference type="KEGG" id="ppsc:EHS13_16270"/>
<reference evidence="4" key="1">
    <citation type="submission" date="2018-11" db="EMBL/GenBank/DDBJ databases">
        <title>Complete genome sequence of Paenibacillus sp. ML311-T8.</title>
        <authorList>
            <person name="Nam Y.-D."/>
            <person name="Kang J."/>
            <person name="Chung W.-H."/>
            <person name="Park Y.S."/>
        </authorList>
    </citation>
    <scope>NUCLEOTIDE SEQUENCE [LARGE SCALE GENOMIC DNA]</scope>
    <source>
        <strain evidence="4">ML311-T8</strain>
    </source>
</reference>
<gene>
    <name evidence="3" type="ORF">EHS13_16270</name>
</gene>
<dbReference type="Proteomes" id="UP000426246">
    <property type="component" value="Chromosome"/>
</dbReference>
<name>A0A6B8RKP2_9BACL</name>
<evidence type="ECO:0000256" key="1">
    <source>
        <dbReference type="ARBA" id="ARBA00008791"/>
    </source>
</evidence>
<dbReference type="PANTHER" id="PTHR31964:SF113">
    <property type="entry name" value="USPA DOMAIN-CONTAINING PROTEIN"/>
    <property type="match status" value="1"/>
</dbReference>
<dbReference type="InterPro" id="IPR006016">
    <property type="entry name" value="UspA"/>
</dbReference>
<comment type="similarity">
    <text evidence="1">Belongs to the universal stress protein A family.</text>
</comment>
<feature type="domain" description="UspA" evidence="2">
    <location>
        <begin position="17"/>
        <end position="157"/>
    </location>
</feature>
<evidence type="ECO:0000313" key="4">
    <source>
        <dbReference type="Proteomes" id="UP000426246"/>
    </source>
</evidence>
<dbReference type="Gene3D" id="3.40.50.620">
    <property type="entry name" value="HUPs"/>
    <property type="match status" value="1"/>
</dbReference>
<proteinExistence type="inferred from homology"/>
<protein>
    <submittedName>
        <fullName evidence="3">Universal stress protein</fullName>
    </submittedName>
</protein>